<evidence type="ECO:0000313" key="2">
    <source>
        <dbReference type="EMBL" id="TGZ42714.1"/>
    </source>
</evidence>
<feature type="region of interest" description="Disordered" evidence="1">
    <location>
        <begin position="88"/>
        <end position="132"/>
    </location>
</feature>
<evidence type="ECO:0000313" key="3">
    <source>
        <dbReference type="Proteomes" id="UP000310200"/>
    </source>
</evidence>
<feature type="region of interest" description="Disordered" evidence="1">
    <location>
        <begin position="228"/>
        <end position="254"/>
    </location>
</feature>
<feature type="compositionally biased region" description="Basic and acidic residues" evidence="1">
    <location>
        <begin position="110"/>
        <end position="124"/>
    </location>
</feature>
<name>A0A4V3S8V5_9HYME</name>
<dbReference type="Proteomes" id="UP000310200">
    <property type="component" value="Unassembled WGS sequence"/>
</dbReference>
<organism evidence="2 3">
    <name type="scientific">Temnothorax longispinosus</name>
    <dbReference type="NCBI Taxonomy" id="300112"/>
    <lineage>
        <taxon>Eukaryota</taxon>
        <taxon>Metazoa</taxon>
        <taxon>Ecdysozoa</taxon>
        <taxon>Arthropoda</taxon>
        <taxon>Hexapoda</taxon>
        <taxon>Insecta</taxon>
        <taxon>Pterygota</taxon>
        <taxon>Neoptera</taxon>
        <taxon>Endopterygota</taxon>
        <taxon>Hymenoptera</taxon>
        <taxon>Apocrita</taxon>
        <taxon>Aculeata</taxon>
        <taxon>Formicoidea</taxon>
        <taxon>Formicidae</taxon>
        <taxon>Myrmicinae</taxon>
        <taxon>Temnothorax</taxon>
    </lineage>
</organism>
<keyword evidence="3" id="KW-1185">Reference proteome</keyword>
<accession>A0A4V3S8V5</accession>
<dbReference type="AlphaFoldDB" id="A0A4V3S8V5"/>
<feature type="compositionally biased region" description="Basic residues" evidence="1">
    <location>
        <begin position="1"/>
        <end position="19"/>
    </location>
</feature>
<evidence type="ECO:0000256" key="1">
    <source>
        <dbReference type="SAM" id="MobiDB-lite"/>
    </source>
</evidence>
<comment type="caution">
    <text evidence="2">The sequence shown here is derived from an EMBL/GenBank/DDBJ whole genome shotgun (WGS) entry which is preliminary data.</text>
</comment>
<dbReference type="EMBL" id="QBLH01003208">
    <property type="protein sequence ID" value="TGZ42714.1"/>
    <property type="molecule type" value="Genomic_DNA"/>
</dbReference>
<protein>
    <submittedName>
        <fullName evidence="2">Uncharacterized protein</fullName>
    </submittedName>
</protein>
<proteinExistence type="predicted"/>
<sequence length="473" mass="54195">MARRKNKKGGERRKPKWHTHSAVNVRQIKNANSIAPLSLELRSKPIKLRHKIMNFSVKSSTFHFQSMTNTFFLRAVYDDDINEVREAPRAIPKATGKRNDEESASCGTTTKEESRGRRRNETGNHTDVIGGRSQFSAVREPRLIYKSNDNSLVLPGLFCWEEEHKGSPRARGAIPVYRNSPAEQLALELCFLLRAWNQQGILPGYKHSATLPMLPSEASENLARIKTRNYPDYTGPKSQVESSPRTPSFENSRPSRICRCKQEYKAPRQRLQQCYGMLVMWIRVPGKFALETSNRLRDVRGDEEKERERKKRETLGCLGALAHAIDITQAVALNDYDTVSRARAFSQPRQKVRDTGKCRTAVSCGVAATQVQQERRFRIVRPTGNPDEPLRFRHASPRGEEPRARRCYTCYHSRHFPSRARSIREVARGFGDDEEEVAQIEILRKRTGGKGRAHIKKSNSTNINQIRENWVFD</sequence>
<gene>
    <name evidence="2" type="ORF">DBV15_11334</name>
</gene>
<feature type="compositionally biased region" description="Polar residues" evidence="1">
    <location>
        <begin position="236"/>
        <end position="254"/>
    </location>
</feature>
<reference evidence="2 3" key="1">
    <citation type="journal article" date="2019" name="Philos. Trans. R. Soc. Lond., B, Biol. Sci.">
        <title>Ant behaviour and brain gene expression of defending hosts depend on the ecological success of the intruding social parasite.</title>
        <authorList>
            <person name="Kaur R."/>
            <person name="Stoldt M."/>
            <person name="Jongepier E."/>
            <person name="Feldmeyer B."/>
            <person name="Menzel F."/>
            <person name="Bornberg-Bauer E."/>
            <person name="Foitzik S."/>
        </authorList>
    </citation>
    <scope>NUCLEOTIDE SEQUENCE [LARGE SCALE GENOMIC DNA]</scope>
    <source>
        <tissue evidence="2">Whole body</tissue>
    </source>
</reference>
<feature type="region of interest" description="Disordered" evidence="1">
    <location>
        <begin position="1"/>
        <end position="20"/>
    </location>
</feature>